<name>A0A3N2Q407_SODAK</name>
<dbReference type="Proteomes" id="UP000272025">
    <property type="component" value="Unassembled WGS sequence"/>
</dbReference>
<dbReference type="AlphaFoldDB" id="A0A3N2Q407"/>
<dbReference type="EMBL" id="ML119052">
    <property type="protein sequence ID" value="ROT41493.1"/>
    <property type="molecule type" value="Genomic_DNA"/>
</dbReference>
<dbReference type="RefSeq" id="XP_028469299.1">
    <property type="nucleotide sequence ID" value="XM_028611406.1"/>
</dbReference>
<dbReference type="GeneID" id="39579884"/>
<accession>A0A3N2Q407</accession>
<protein>
    <submittedName>
        <fullName evidence="1">Uncharacterized protein</fullName>
    </submittedName>
</protein>
<gene>
    <name evidence="1" type="ORF">SODALDRAFT_331229</name>
</gene>
<sequence length="54" mass="6169">MTSFTKPPSPGTQYPYVFTFLFSGQHIVWIPLNYHHGLALPNYANEELGPSRVF</sequence>
<reference evidence="1 2" key="1">
    <citation type="journal article" date="2018" name="Mol. Ecol.">
        <title>The obligate alkalophilic soda-lake fungus Sodiomyces alkalinus has shifted to a protein diet.</title>
        <authorList>
            <person name="Grum-Grzhimaylo A.A."/>
            <person name="Falkoski D.L."/>
            <person name="van den Heuvel J."/>
            <person name="Valero-Jimenez C.A."/>
            <person name="Min B."/>
            <person name="Choi I.G."/>
            <person name="Lipzen A."/>
            <person name="Daum C.G."/>
            <person name="Aanen D.K."/>
            <person name="Tsang A."/>
            <person name="Henrissat B."/>
            <person name="Bilanenko E.N."/>
            <person name="de Vries R.P."/>
            <person name="van Kan J.A.L."/>
            <person name="Grigoriev I.V."/>
            <person name="Debets A.J.M."/>
        </authorList>
    </citation>
    <scope>NUCLEOTIDE SEQUENCE [LARGE SCALE GENOMIC DNA]</scope>
    <source>
        <strain evidence="1 2">F11</strain>
    </source>
</reference>
<organism evidence="1 2">
    <name type="scientific">Sodiomyces alkalinus (strain CBS 110278 / VKM F-3762 / F11)</name>
    <name type="common">Alkaliphilic filamentous fungus</name>
    <dbReference type="NCBI Taxonomy" id="1314773"/>
    <lineage>
        <taxon>Eukaryota</taxon>
        <taxon>Fungi</taxon>
        <taxon>Dikarya</taxon>
        <taxon>Ascomycota</taxon>
        <taxon>Pezizomycotina</taxon>
        <taxon>Sordariomycetes</taxon>
        <taxon>Hypocreomycetidae</taxon>
        <taxon>Glomerellales</taxon>
        <taxon>Plectosphaerellaceae</taxon>
        <taxon>Sodiomyces</taxon>
    </lineage>
</organism>
<keyword evidence="2" id="KW-1185">Reference proteome</keyword>
<proteinExistence type="predicted"/>
<evidence type="ECO:0000313" key="1">
    <source>
        <dbReference type="EMBL" id="ROT41493.1"/>
    </source>
</evidence>
<evidence type="ECO:0000313" key="2">
    <source>
        <dbReference type="Proteomes" id="UP000272025"/>
    </source>
</evidence>